<dbReference type="Proteomes" id="UP001353858">
    <property type="component" value="Unassembled WGS sequence"/>
</dbReference>
<dbReference type="InterPro" id="IPR000718">
    <property type="entry name" value="Peptidase_M13"/>
</dbReference>
<feature type="domain" description="Peptidase M13 N-terminal" evidence="11">
    <location>
        <begin position="49"/>
        <end position="254"/>
    </location>
</feature>
<comment type="similarity">
    <text evidence="3">Belongs to the peptidase M13 family.</text>
</comment>
<dbReference type="GO" id="GO:0016485">
    <property type="term" value="P:protein processing"/>
    <property type="evidence" value="ECO:0007669"/>
    <property type="project" value="TreeGrafter"/>
</dbReference>
<keyword evidence="6" id="KW-0378">Hydrolase</keyword>
<evidence type="ECO:0000256" key="8">
    <source>
        <dbReference type="ARBA" id="ARBA00023049"/>
    </source>
</evidence>
<dbReference type="InterPro" id="IPR024079">
    <property type="entry name" value="MetalloPept_cat_dom_sf"/>
</dbReference>
<keyword evidence="8" id="KW-0482">Metalloprotease</keyword>
<dbReference type="InterPro" id="IPR008753">
    <property type="entry name" value="Peptidase_M13_N"/>
</dbReference>
<name>A0AAN7SA90_9COLE</name>
<dbReference type="AlphaFoldDB" id="A0AAN7SA90"/>
<evidence type="ECO:0000313" key="13">
    <source>
        <dbReference type="Proteomes" id="UP001353858"/>
    </source>
</evidence>
<evidence type="ECO:0000256" key="5">
    <source>
        <dbReference type="ARBA" id="ARBA00022723"/>
    </source>
</evidence>
<dbReference type="GO" id="GO:0005886">
    <property type="term" value="C:plasma membrane"/>
    <property type="evidence" value="ECO:0007669"/>
    <property type="project" value="UniProtKB-SubCell"/>
</dbReference>
<dbReference type="GO" id="GO:0004222">
    <property type="term" value="F:metalloendopeptidase activity"/>
    <property type="evidence" value="ECO:0007669"/>
    <property type="project" value="InterPro"/>
</dbReference>
<dbReference type="Pfam" id="PF01431">
    <property type="entry name" value="Peptidase_M13"/>
    <property type="match status" value="1"/>
</dbReference>
<dbReference type="PANTHER" id="PTHR11733:SF208">
    <property type="entry name" value="PEPTIDASE M13 C-TERMINAL DOMAIN-CONTAINING PROTEIN"/>
    <property type="match status" value="1"/>
</dbReference>
<evidence type="ECO:0000256" key="3">
    <source>
        <dbReference type="ARBA" id="ARBA00007357"/>
    </source>
</evidence>
<feature type="domain" description="Peptidase M13 C-terminal" evidence="10">
    <location>
        <begin position="316"/>
        <end position="516"/>
    </location>
</feature>
<feature type="transmembrane region" description="Helical" evidence="9">
    <location>
        <begin position="516"/>
        <end position="535"/>
    </location>
</feature>
<evidence type="ECO:0000256" key="6">
    <source>
        <dbReference type="ARBA" id="ARBA00022801"/>
    </source>
</evidence>
<evidence type="ECO:0000259" key="11">
    <source>
        <dbReference type="Pfam" id="PF05649"/>
    </source>
</evidence>
<keyword evidence="9" id="KW-0812">Transmembrane</keyword>
<keyword evidence="5" id="KW-0479">Metal-binding</keyword>
<reference evidence="13" key="1">
    <citation type="submission" date="2023-01" db="EMBL/GenBank/DDBJ databases">
        <title>Key to firefly adult light organ development and bioluminescence: homeobox transcription factors regulate luciferase expression and transportation to peroxisome.</title>
        <authorList>
            <person name="Fu X."/>
        </authorList>
    </citation>
    <scope>NUCLEOTIDE SEQUENCE [LARGE SCALE GENOMIC DNA]</scope>
</reference>
<accession>A0AAN7SA90</accession>
<organism evidence="12 13">
    <name type="scientific">Aquatica leii</name>
    <dbReference type="NCBI Taxonomy" id="1421715"/>
    <lineage>
        <taxon>Eukaryota</taxon>
        <taxon>Metazoa</taxon>
        <taxon>Ecdysozoa</taxon>
        <taxon>Arthropoda</taxon>
        <taxon>Hexapoda</taxon>
        <taxon>Insecta</taxon>
        <taxon>Pterygota</taxon>
        <taxon>Neoptera</taxon>
        <taxon>Endopterygota</taxon>
        <taxon>Coleoptera</taxon>
        <taxon>Polyphaga</taxon>
        <taxon>Elateriformia</taxon>
        <taxon>Elateroidea</taxon>
        <taxon>Lampyridae</taxon>
        <taxon>Luciolinae</taxon>
        <taxon>Aquatica</taxon>
    </lineage>
</organism>
<evidence type="ECO:0000256" key="7">
    <source>
        <dbReference type="ARBA" id="ARBA00022833"/>
    </source>
</evidence>
<dbReference type="InterPro" id="IPR018497">
    <property type="entry name" value="Peptidase_M13_C"/>
</dbReference>
<evidence type="ECO:0000256" key="1">
    <source>
        <dbReference type="ARBA" id="ARBA00001947"/>
    </source>
</evidence>
<evidence type="ECO:0000256" key="2">
    <source>
        <dbReference type="ARBA" id="ARBA00004401"/>
    </source>
</evidence>
<evidence type="ECO:0000256" key="9">
    <source>
        <dbReference type="SAM" id="Phobius"/>
    </source>
</evidence>
<dbReference type="PROSITE" id="PS51885">
    <property type="entry name" value="NEPRILYSIN"/>
    <property type="match status" value="1"/>
</dbReference>
<evidence type="ECO:0000313" key="12">
    <source>
        <dbReference type="EMBL" id="KAK4881461.1"/>
    </source>
</evidence>
<keyword evidence="13" id="KW-1185">Reference proteome</keyword>
<comment type="caution">
    <text evidence="12">The sequence shown here is derived from an EMBL/GenBank/DDBJ whole genome shotgun (WGS) entry which is preliminary data.</text>
</comment>
<dbReference type="CDD" id="cd08662">
    <property type="entry name" value="M13"/>
    <property type="match status" value="1"/>
</dbReference>
<dbReference type="SUPFAM" id="SSF55486">
    <property type="entry name" value="Metalloproteases ('zincins'), catalytic domain"/>
    <property type="match status" value="1"/>
</dbReference>
<sequence>MEFIYESRKFGIPHDYFFKIQVIANNNNNITYYHLSITPIEENIYDDLFIKTVAKALGGNEAIIEKDFNNVILFKTEFHKKMFNQIKTNKKATITIKELQTKYPIINWLLFLNKLINLPELTIIENKLITLNVEDFGDLLKLILHTPKRILSNYMITRTMQYIITYLPALYNSTFKQNLKINSVQVAIESLPLAINVWYVKKYFTSITKNQVKEILTNIKNKFKDTLENTKLFDKPTKNCAINKLNAMTADIGYSEEMFNDSLIKSYYNKLQTSFGYCLDAVLSANKFKIDTNFRKLDLSLSADWNNTGIDVTKMNVYYNLETNHIVIPAAFILYTSHNQNGLNYLNYATLGFTIGQQITYGFVRGKYGLNGTLNQCWSPEITKTFEEKNQCFINQYKNFTMFNTPINSNFTLLDNIADNNGLRLAYNTYQALKSKNTEQKLPGLNFNENQMFWISYAQAQCERMTESYFIQHAQYESRVPQACRITGTLSNMENFAKDFNCKVNAPMNPIKKCTVWCLNSFVVIFLVTLFLNFANLDRYDCDIPEVLVC</sequence>
<gene>
    <name evidence="12" type="ORF">RN001_004780</name>
</gene>
<comment type="cofactor">
    <cofactor evidence="1">
        <name>Zn(2+)</name>
        <dbReference type="ChEBI" id="CHEBI:29105"/>
    </cofactor>
</comment>
<evidence type="ECO:0000259" key="10">
    <source>
        <dbReference type="Pfam" id="PF01431"/>
    </source>
</evidence>
<keyword evidence="9" id="KW-0472">Membrane</keyword>
<dbReference type="GO" id="GO:0046872">
    <property type="term" value="F:metal ion binding"/>
    <property type="evidence" value="ECO:0007669"/>
    <property type="project" value="UniProtKB-KW"/>
</dbReference>
<dbReference type="EMBL" id="JARPUR010000002">
    <property type="protein sequence ID" value="KAK4881461.1"/>
    <property type="molecule type" value="Genomic_DNA"/>
</dbReference>
<proteinExistence type="inferred from homology"/>
<dbReference type="Gene3D" id="3.40.390.10">
    <property type="entry name" value="Collagenase (Catalytic Domain)"/>
    <property type="match status" value="1"/>
</dbReference>
<keyword evidence="9" id="KW-1133">Transmembrane helix</keyword>
<dbReference type="PANTHER" id="PTHR11733">
    <property type="entry name" value="ZINC METALLOPROTEASE FAMILY M13 NEPRILYSIN-RELATED"/>
    <property type="match status" value="1"/>
</dbReference>
<dbReference type="Pfam" id="PF05649">
    <property type="entry name" value="Peptidase_M13_N"/>
    <property type="match status" value="1"/>
</dbReference>
<keyword evidence="4" id="KW-0645">Protease</keyword>
<protein>
    <submittedName>
        <fullName evidence="12">Uncharacterized protein</fullName>
    </submittedName>
</protein>
<comment type="subcellular location">
    <subcellularLocation>
        <location evidence="2">Cell membrane</location>
        <topology evidence="2">Single-pass type II membrane protein</topology>
    </subcellularLocation>
</comment>
<evidence type="ECO:0000256" key="4">
    <source>
        <dbReference type="ARBA" id="ARBA00022670"/>
    </source>
</evidence>
<keyword evidence="7" id="KW-0862">Zinc</keyword>